<gene>
    <name evidence="8" type="primary">TAF11</name>
    <name evidence="8" type="ORF">KQ657_001059</name>
</gene>
<comment type="similarity">
    <text evidence="2">Belongs to the TAF11 family.</text>
</comment>
<dbReference type="CDD" id="cd08048">
    <property type="entry name" value="HFD_TAF11"/>
    <property type="match status" value="1"/>
</dbReference>
<dbReference type="Proteomes" id="UP000790833">
    <property type="component" value="Unassembled WGS sequence"/>
</dbReference>
<dbReference type="Pfam" id="PF04719">
    <property type="entry name" value="TAFII28"/>
    <property type="match status" value="1"/>
</dbReference>
<feature type="domain" description="TAFII28-like protein" evidence="7">
    <location>
        <begin position="97"/>
        <end position="220"/>
    </location>
</feature>
<evidence type="ECO:0000256" key="4">
    <source>
        <dbReference type="ARBA" id="ARBA00023163"/>
    </source>
</evidence>
<dbReference type="OrthoDB" id="28335at2759"/>
<organism evidence="8 9">
    <name type="scientific">Scheffersomyces spartinae</name>
    <dbReference type="NCBI Taxonomy" id="45513"/>
    <lineage>
        <taxon>Eukaryota</taxon>
        <taxon>Fungi</taxon>
        <taxon>Dikarya</taxon>
        <taxon>Ascomycota</taxon>
        <taxon>Saccharomycotina</taxon>
        <taxon>Pichiomycetes</taxon>
        <taxon>Debaryomycetaceae</taxon>
        <taxon>Scheffersomyces</taxon>
    </lineage>
</organism>
<evidence type="ECO:0000256" key="3">
    <source>
        <dbReference type="ARBA" id="ARBA00023015"/>
    </source>
</evidence>
<dbReference type="EMBL" id="JAHMUF010000014">
    <property type="protein sequence ID" value="KAG7192954.1"/>
    <property type="molecule type" value="Genomic_DNA"/>
</dbReference>
<evidence type="ECO:0000313" key="8">
    <source>
        <dbReference type="EMBL" id="KAG7192954.1"/>
    </source>
</evidence>
<sequence length="246" mass="28764">MSENESSNYDSDVSLDEEDEELIWRVFFEAFERSKDKQNESGNSDNEEDSDSNSDNISITSEDLVAAEDEELVKEYKKMKEMKFDKNLDEERKQQLLILNLPNDQMERYEAFRRLRINRPGIKKLCNGVLGHSVHQSIISSICGMAKMFVGDIITRGFEVQEREAKAKLTEDIEEKKHQKREILKSLDSGIEVEVDDTRLHYTGDDVQQLQPHQIREAWRLFKLENSVDYNCLWRSQGDANGQMFR</sequence>
<evidence type="ECO:0000256" key="5">
    <source>
        <dbReference type="ARBA" id="ARBA00023242"/>
    </source>
</evidence>
<evidence type="ECO:0000313" key="9">
    <source>
        <dbReference type="Proteomes" id="UP000790833"/>
    </source>
</evidence>
<evidence type="ECO:0000256" key="1">
    <source>
        <dbReference type="ARBA" id="ARBA00004123"/>
    </source>
</evidence>
<feature type="region of interest" description="Disordered" evidence="6">
    <location>
        <begin position="35"/>
        <end position="61"/>
    </location>
</feature>
<keyword evidence="4" id="KW-0804">Transcription</keyword>
<name>A0A9P7V7S7_9ASCO</name>
<dbReference type="Gene3D" id="1.10.20.10">
    <property type="entry name" value="Histone, subunit A"/>
    <property type="match status" value="1"/>
</dbReference>
<proteinExistence type="inferred from homology"/>
<comment type="subcellular location">
    <subcellularLocation>
        <location evidence="1">Nucleus</location>
    </subcellularLocation>
</comment>
<dbReference type="GeneID" id="66114433"/>
<protein>
    <submittedName>
        <fullName evidence="8">Transcription initiation factor TFIID subunit 11</fullName>
    </submittedName>
</protein>
<dbReference type="GO" id="GO:0051123">
    <property type="term" value="P:RNA polymerase II preinitiation complex assembly"/>
    <property type="evidence" value="ECO:0007669"/>
    <property type="project" value="InterPro"/>
</dbReference>
<comment type="caution">
    <text evidence="8">The sequence shown here is derived from an EMBL/GenBank/DDBJ whole genome shotgun (WGS) entry which is preliminary data.</text>
</comment>
<dbReference type="SUPFAM" id="SSF47113">
    <property type="entry name" value="Histone-fold"/>
    <property type="match status" value="1"/>
</dbReference>
<accession>A0A9P7V7S7</accession>
<evidence type="ECO:0000259" key="7">
    <source>
        <dbReference type="Pfam" id="PF04719"/>
    </source>
</evidence>
<dbReference type="InterPro" id="IPR045127">
    <property type="entry name" value="TAF11-like"/>
</dbReference>
<keyword evidence="3" id="KW-0805">Transcription regulation</keyword>
<dbReference type="PANTHER" id="PTHR13218:SF8">
    <property type="entry name" value="TRANSCRIPTION INITIATION FACTOR TFIID SUBUNIT 11"/>
    <property type="match status" value="1"/>
</dbReference>
<keyword evidence="9" id="KW-1185">Reference proteome</keyword>
<dbReference type="AlphaFoldDB" id="A0A9P7V7S7"/>
<dbReference type="PANTHER" id="PTHR13218">
    <property type="entry name" value="TRANSCRIPTION INITIATION FACTOR TFIID SUBUNIT 11-RELATED"/>
    <property type="match status" value="1"/>
</dbReference>
<reference evidence="8" key="1">
    <citation type="submission" date="2021-03" db="EMBL/GenBank/DDBJ databases">
        <authorList>
            <person name="Palmer J.M."/>
        </authorList>
    </citation>
    <scope>NUCLEOTIDE SEQUENCE</scope>
    <source>
        <strain evidence="8">ARV_011</strain>
    </source>
</reference>
<dbReference type="GO" id="GO:0016251">
    <property type="term" value="F:RNA polymerase II general transcription initiation factor activity"/>
    <property type="evidence" value="ECO:0007669"/>
    <property type="project" value="TreeGrafter"/>
</dbReference>
<evidence type="ECO:0000256" key="6">
    <source>
        <dbReference type="SAM" id="MobiDB-lite"/>
    </source>
</evidence>
<dbReference type="InterPro" id="IPR006809">
    <property type="entry name" value="TAFII28_dom"/>
</dbReference>
<dbReference type="GO" id="GO:0005669">
    <property type="term" value="C:transcription factor TFIID complex"/>
    <property type="evidence" value="ECO:0007669"/>
    <property type="project" value="InterPro"/>
</dbReference>
<dbReference type="RefSeq" id="XP_043048503.1">
    <property type="nucleotide sequence ID" value="XM_043191871.1"/>
</dbReference>
<keyword evidence="5" id="KW-0539">Nucleus</keyword>
<dbReference type="InterPro" id="IPR009072">
    <property type="entry name" value="Histone-fold"/>
</dbReference>
<dbReference type="GO" id="GO:0046982">
    <property type="term" value="F:protein heterodimerization activity"/>
    <property type="evidence" value="ECO:0007669"/>
    <property type="project" value="InterPro"/>
</dbReference>
<evidence type="ECO:0000256" key="2">
    <source>
        <dbReference type="ARBA" id="ARBA00009788"/>
    </source>
</evidence>